<reference evidence="2 3" key="1">
    <citation type="submission" date="2014-06" db="EMBL/GenBank/DDBJ databases">
        <title>Evolutionary Origins and Diversification of the Mycorrhizal Mutualists.</title>
        <authorList>
            <consortium name="DOE Joint Genome Institute"/>
            <consortium name="Mycorrhizal Genomics Consortium"/>
            <person name="Kohler A."/>
            <person name="Kuo A."/>
            <person name="Nagy L.G."/>
            <person name="Floudas D."/>
            <person name="Copeland A."/>
            <person name="Barry K.W."/>
            <person name="Cichocki N."/>
            <person name="Veneault-Fourrey C."/>
            <person name="LaButti K."/>
            <person name="Lindquist E.A."/>
            <person name="Lipzen A."/>
            <person name="Lundell T."/>
            <person name="Morin E."/>
            <person name="Murat C."/>
            <person name="Riley R."/>
            <person name="Ohm R."/>
            <person name="Sun H."/>
            <person name="Tunlid A."/>
            <person name="Henrissat B."/>
            <person name="Grigoriev I.V."/>
            <person name="Hibbett D.S."/>
            <person name="Martin F."/>
        </authorList>
    </citation>
    <scope>NUCLEOTIDE SEQUENCE [LARGE SCALE GENOMIC DNA]</scope>
    <source>
        <strain evidence="2 3">SS14</strain>
    </source>
</reference>
<accession>A0A0C9W365</accession>
<evidence type="ECO:0000313" key="2">
    <source>
        <dbReference type="EMBL" id="KIJ45521.1"/>
    </source>
</evidence>
<dbReference type="Proteomes" id="UP000054279">
    <property type="component" value="Unassembled WGS sequence"/>
</dbReference>
<keyword evidence="3" id="KW-1185">Reference proteome</keyword>
<feature type="region of interest" description="Disordered" evidence="1">
    <location>
        <begin position="452"/>
        <end position="473"/>
    </location>
</feature>
<protein>
    <submittedName>
        <fullName evidence="2">Uncharacterized protein</fullName>
    </submittedName>
</protein>
<name>A0A0C9W365_SPHS4</name>
<gene>
    <name evidence="2" type="ORF">M422DRAFT_29655</name>
</gene>
<dbReference type="OrthoDB" id="3149711at2759"/>
<evidence type="ECO:0000313" key="3">
    <source>
        <dbReference type="Proteomes" id="UP000054279"/>
    </source>
</evidence>
<dbReference type="AlphaFoldDB" id="A0A0C9W365"/>
<sequence length="473" mass="55250">MCDQRPAKALIDFTVSKQSLPQKKRVRNWNLKDLSGNPSTAPHRTPMDILDLPTPGRNTINNLRNAFSPSQFPPRAVPTSPRQLVQAIRQLLSLSPPPPFMRLYGYHNRYATHQTTESYNVLLALSIRHNVYSQTRRLIRDMGSRCILPDAETERMVIRYLVSGGFWRDAWNQVMKRYSTVANIPTNLLLELLGSSIREYALPKQNRLKRPPRSLGRKLIMRRPPRRLVPTDALRPIFDRFATLPMNEVVKLPLRVVTYVVRDLIRTSREETALILTQNTIKGQAEELSPTRVRFLQDLINTHLSDGEINVATFEKKKKLARELFALHYQLRPNARTGFLISRYLAKSKNRGMLSYIFYKQYVAQWGPMVDSMDIRRRIVKYAVLQRKHGIAQEISELPPIGELGLPHGRSSEDLIPLRPWRSMYPQKGRKTRYWRRLFYRMLARRRHSYWRRGIKPQPKKKKTQIPPPTAPR</sequence>
<proteinExistence type="predicted"/>
<organism evidence="2 3">
    <name type="scientific">Sphaerobolus stellatus (strain SS14)</name>
    <dbReference type="NCBI Taxonomy" id="990650"/>
    <lineage>
        <taxon>Eukaryota</taxon>
        <taxon>Fungi</taxon>
        <taxon>Dikarya</taxon>
        <taxon>Basidiomycota</taxon>
        <taxon>Agaricomycotina</taxon>
        <taxon>Agaricomycetes</taxon>
        <taxon>Phallomycetidae</taxon>
        <taxon>Geastrales</taxon>
        <taxon>Sphaerobolaceae</taxon>
        <taxon>Sphaerobolus</taxon>
    </lineage>
</organism>
<feature type="compositionally biased region" description="Basic residues" evidence="1">
    <location>
        <begin position="452"/>
        <end position="464"/>
    </location>
</feature>
<dbReference type="HOGENOM" id="CLU_577676_0_0_1"/>
<dbReference type="EMBL" id="KN837111">
    <property type="protein sequence ID" value="KIJ45521.1"/>
    <property type="molecule type" value="Genomic_DNA"/>
</dbReference>
<evidence type="ECO:0000256" key="1">
    <source>
        <dbReference type="SAM" id="MobiDB-lite"/>
    </source>
</evidence>